<dbReference type="InterPro" id="IPR050482">
    <property type="entry name" value="Sensor_HK_TwoCompSys"/>
</dbReference>
<dbReference type="Pfam" id="PF02518">
    <property type="entry name" value="HATPase_c"/>
    <property type="match status" value="1"/>
</dbReference>
<accession>A0A059KLP9</accession>
<dbReference type="EMBL" id="AZRA01000052">
    <property type="protein sequence ID" value="KDB52300.1"/>
    <property type="molecule type" value="Genomic_DNA"/>
</dbReference>
<dbReference type="STRING" id="34103.SAMN05421778_12077"/>
<dbReference type="eggNOG" id="COG4585">
    <property type="taxonomic scope" value="Bacteria"/>
</dbReference>
<keyword evidence="6" id="KW-0472">Membrane</keyword>
<evidence type="ECO:0000256" key="1">
    <source>
        <dbReference type="ARBA" id="ARBA00000085"/>
    </source>
</evidence>
<evidence type="ECO:0000313" key="8">
    <source>
        <dbReference type="EMBL" id="KDB52300.1"/>
    </source>
</evidence>
<dbReference type="Proteomes" id="UP000026714">
    <property type="component" value="Unassembled WGS sequence"/>
</dbReference>
<comment type="caution">
    <text evidence="8">The sequence shown here is derived from an EMBL/GenBank/DDBJ whole genome shotgun (WGS) entry which is preliminary data.</text>
</comment>
<keyword evidence="9" id="KW-1185">Reference proteome</keyword>
<organism evidence="8 9">
    <name type="scientific">Sphaerotilus natans subsp. natans DSM 6575</name>
    <dbReference type="NCBI Taxonomy" id="1286631"/>
    <lineage>
        <taxon>Bacteria</taxon>
        <taxon>Pseudomonadati</taxon>
        <taxon>Pseudomonadota</taxon>
        <taxon>Betaproteobacteria</taxon>
        <taxon>Burkholderiales</taxon>
        <taxon>Sphaerotilaceae</taxon>
        <taxon>Sphaerotilus</taxon>
    </lineage>
</organism>
<protein>
    <recommendedName>
        <fullName evidence="2">histidine kinase</fullName>
        <ecNumber evidence="2">2.7.13.3</ecNumber>
    </recommendedName>
</protein>
<evidence type="ECO:0000256" key="3">
    <source>
        <dbReference type="ARBA" id="ARBA00022679"/>
    </source>
</evidence>
<evidence type="ECO:0000256" key="2">
    <source>
        <dbReference type="ARBA" id="ARBA00012438"/>
    </source>
</evidence>
<dbReference type="InterPro" id="IPR003594">
    <property type="entry name" value="HATPase_dom"/>
</dbReference>
<dbReference type="EC" id="2.7.13.3" evidence="2"/>
<feature type="transmembrane region" description="Helical" evidence="6">
    <location>
        <begin position="13"/>
        <end position="31"/>
    </location>
</feature>
<sequence length="264" mass="28993">MNPTAVPDLSSDAWLLALGTMLALALVGRLWHRWQQDRADKQALSCRSLPFDSTLARWPGVPEADTDMQRLVGEVQDRLGMQLLAARTLARTGDDLPGPARLMHLDQQLAQALLSLRLMREAVRAEPAALGDGLHGLQAHFQPMLAERGIRLSWQVDEAAATLHLPARSRLHLMRLVQEALDNVVRHAEGAHAAGFELRLLEERSQRSLCLRISDDGRGKPEGRRAEATARGIALMERIASDLGAPLAIGPARPGWVVDLTLKL</sequence>
<gene>
    <name evidence="8" type="ORF">X805_21220</name>
</gene>
<dbReference type="PANTHER" id="PTHR24421:SF10">
    <property type="entry name" value="NITRATE_NITRITE SENSOR PROTEIN NARQ"/>
    <property type="match status" value="1"/>
</dbReference>
<dbReference type="SUPFAM" id="SSF55874">
    <property type="entry name" value="ATPase domain of HSP90 chaperone/DNA topoisomerase II/histidine kinase"/>
    <property type="match status" value="1"/>
</dbReference>
<dbReference type="InterPro" id="IPR036890">
    <property type="entry name" value="HATPase_C_sf"/>
</dbReference>
<evidence type="ECO:0000256" key="5">
    <source>
        <dbReference type="ARBA" id="ARBA00023012"/>
    </source>
</evidence>
<evidence type="ECO:0000313" key="9">
    <source>
        <dbReference type="Proteomes" id="UP000026714"/>
    </source>
</evidence>
<keyword evidence="4" id="KW-0418">Kinase</keyword>
<comment type="catalytic activity">
    <reaction evidence="1">
        <text>ATP + protein L-histidine = ADP + protein N-phospho-L-histidine.</text>
        <dbReference type="EC" id="2.7.13.3"/>
    </reaction>
</comment>
<proteinExistence type="predicted"/>
<dbReference type="GO" id="GO:0004673">
    <property type="term" value="F:protein histidine kinase activity"/>
    <property type="evidence" value="ECO:0007669"/>
    <property type="project" value="UniProtKB-EC"/>
</dbReference>
<reference evidence="8 9" key="1">
    <citation type="journal article" date="2014" name="FEMS Microbiol. Ecol.">
        <title>Sphaerotilus natans encrusted with nanoball-shaped Fe(III) oxide minerals formed by nitrate-reducing mixotrophic Fe(II) oxidation.</title>
        <authorList>
            <person name="Park S."/>
            <person name="Kim D.H."/>
            <person name="Lee J.H."/>
            <person name="Hur H.G."/>
        </authorList>
    </citation>
    <scope>NUCLEOTIDE SEQUENCE [LARGE SCALE GENOMIC DNA]</scope>
    <source>
        <strain evidence="8 9">DSM 6575</strain>
    </source>
</reference>
<dbReference type="GO" id="GO:0000160">
    <property type="term" value="P:phosphorelay signal transduction system"/>
    <property type="evidence" value="ECO:0007669"/>
    <property type="project" value="UniProtKB-KW"/>
</dbReference>
<keyword evidence="5" id="KW-0902">Two-component regulatory system</keyword>
<dbReference type="RefSeq" id="WP_037481604.1">
    <property type="nucleotide sequence ID" value="NZ_AZRA01000052.1"/>
</dbReference>
<keyword evidence="3" id="KW-0808">Transferase</keyword>
<dbReference type="AlphaFoldDB" id="A0A059KLP9"/>
<keyword evidence="6" id="KW-1133">Transmembrane helix</keyword>
<dbReference type="CDD" id="cd16917">
    <property type="entry name" value="HATPase_UhpB-NarQ-NarX-like"/>
    <property type="match status" value="1"/>
</dbReference>
<dbReference type="PANTHER" id="PTHR24421">
    <property type="entry name" value="NITRATE/NITRITE SENSOR PROTEIN NARX-RELATED"/>
    <property type="match status" value="1"/>
</dbReference>
<evidence type="ECO:0000256" key="6">
    <source>
        <dbReference type="SAM" id="Phobius"/>
    </source>
</evidence>
<evidence type="ECO:0000259" key="7">
    <source>
        <dbReference type="Pfam" id="PF02518"/>
    </source>
</evidence>
<feature type="domain" description="Histidine kinase/HSP90-like ATPase" evidence="7">
    <location>
        <begin position="171"/>
        <end position="248"/>
    </location>
</feature>
<evidence type="ECO:0000256" key="4">
    <source>
        <dbReference type="ARBA" id="ARBA00022777"/>
    </source>
</evidence>
<name>A0A059KLP9_9BURK</name>
<keyword evidence="6" id="KW-0812">Transmembrane</keyword>
<dbReference type="Gene3D" id="3.30.565.10">
    <property type="entry name" value="Histidine kinase-like ATPase, C-terminal domain"/>
    <property type="match status" value="1"/>
</dbReference>